<dbReference type="Gene3D" id="3.30.200.20">
    <property type="entry name" value="Phosphorylase Kinase, domain 1"/>
    <property type="match status" value="1"/>
</dbReference>
<dbReference type="PROSITE" id="PS50026">
    <property type="entry name" value="EGF_3"/>
    <property type="match status" value="1"/>
</dbReference>
<keyword evidence="16" id="KW-0325">Glycoprotein</keyword>
<feature type="domain" description="EGF-like" evidence="24">
    <location>
        <begin position="298"/>
        <end position="334"/>
    </location>
</feature>
<dbReference type="PROSITE" id="PS50927">
    <property type="entry name" value="BULB_LECTIN"/>
    <property type="match status" value="1"/>
</dbReference>
<dbReference type="InterPro" id="IPR001480">
    <property type="entry name" value="Bulb-type_lectin_dom"/>
</dbReference>
<dbReference type="EC" id="2.7.11.1" evidence="19"/>
<dbReference type="PROSITE" id="PS50011">
    <property type="entry name" value="PROTEIN_KINASE_DOM"/>
    <property type="match status" value="1"/>
</dbReference>
<evidence type="ECO:0000256" key="10">
    <source>
        <dbReference type="ARBA" id="ARBA00022777"/>
    </source>
</evidence>
<dbReference type="InterPro" id="IPR024171">
    <property type="entry name" value="SRK-like_kinase"/>
</dbReference>
<dbReference type="CDD" id="cd01098">
    <property type="entry name" value="PAN_AP_plant"/>
    <property type="match status" value="1"/>
</dbReference>
<evidence type="ECO:0000256" key="20">
    <source>
        <dbReference type="PROSITE-ProRule" id="PRU00076"/>
    </source>
</evidence>
<comment type="caution">
    <text evidence="27">The sequence shown here is derived from an EMBL/GenBank/DDBJ whole genome shotgun (WGS) entry which is preliminary data.</text>
</comment>
<evidence type="ECO:0000256" key="22">
    <source>
        <dbReference type="SAM" id="SignalP"/>
    </source>
</evidence>
<proteinExistence type="inferred from homology"/>
<evidence type="ECO:0000256" key="13">
    <source>
        <dbReference type="ARBA" id="ARBA00023136"/>
    </source>
</evidence>
<evidence type="ECO:0000256" key="19">
    <source>
        <dbReference type="PIRNR" id="PIRNR000641"/>
    </source>
</evidence>
<evidence type="ECO:0000256" key="2">
    <source>
        <dbReference type="ARBA" id="ARBA00022475"/>
    </source>
</evidence>
<feature type="signal peptide" evidence="22">
    <location>
        <begin position="1"/>
        <end position="30"/>
    </location>
</feature>
<dbReference type="SMART" id="SM00108">
    <property type="entry name" value="B_lectin"/>
    <property type="match status" value="1"/>
</dbReference>
<dbReference type="PANTHER" id="PTHR27002">
    <property type="entry name" value="RECEPTOR-LIKE SERINE/THREONINE-PROTEIN KINASE SD1-8"/>
    <property type="match status" value="1"/>
</dbReference>
<dbReference type="InterPro" id="IPR011009">
    <property type="entry name" value="Kinase-like_dom_sf"/>
</dbReference>
<organism evidence="27 28">
    <name type="scientific">Rubroshorea leprosula</name>
    <dbReference type="NCBI Taxonomy" id="152421"/>
    <lineage>
        <taxon>Eukaryota</taxon>
        <taxon>Viridiplantae</taxon>
        <taxon>Streptophyta</taxon>
        <taxon>Embryophyta</taxon>
        <taxon>Tracheophyta</taxon>
        <taxon>Spermatophyta</taxon>
        <taxon>Magnoliopsida</taxon>
        <taxon>eudicotyledons</taxon>
        <taxon>Gunneridae</taxon>
        <taxon>Pentapetalae</taxon>
        <taxon>rosids</taxon>
        <taxon>malvids</taxon>
        <taxon>Malvales</taxon>
        <taxon>Dipterocarpaceae</taxon>
        <taxon>Rubroshorea</taxon>
    </lineage>
</organism>
<dbReference type="SMART" id="SM00473">
    <property type="entry name" value="PAN_AP"/>
    <property type="match status" value="1"/>
</dbReference>
<keyword evidence="13 21" id="KW-0472">Membrane</keyword>
<evidence type="ECO:0000256" key="8">
    <source>
        <dbReference type="ARBA" id="ARBA00022734"/>
    </source>
</evidence>
<dbReference type="GO" id="GO:0048544">
    <property type="term" value="P:recognition of pollen"/>
    <property type="evidence" value="ECO:0007669"/>
    <property type="project" value="InterPro"/>
</dbReference>
<evidence type="ECO:0000256" key="14">
    <source>
        <dbReference type="ARBA" id="ARBA00023157"/>
    </source>
</evidence>
<keyword evidence="7 22" id="KW-0732">Signal</keyword>
<dbReference type="GO" id="GO:0005886">
    <property type="term" value="C:plasma membrane"/>
    <property type="evidence" value="ECO:0007669"/>
    <property type="project" value="UniProtKB-SubCell"/>
</dbReference>
<gene>
    <name evidence="27" type="ORF">SLEP1_g29465</name>
</gene>
<dbReference type="Pfam" id="PF08276">
    <property type="entry name" value="PAN_2"/>
    <property type="match status" value="1"/>
</dbReference>
<evidence type="ECO:0000256" key="12">
    <source>
        <dbReference type="ARBA" id="ARBA00022989"/>
    </source>
</evidence>
<dbReference type="Pfam" id="PF00954">
    <property type="entry name" value="S_locus_glycop"/>
    <property type="match status" value="1"/>
</dbReference>
<evidence type="ECO:0000256" key="16">
    <source>
        <dbReference type="ARBA" id="ARBA00023180"/>
    </source>
</evidence>
<evidence type="ECO:0000256" key="1">
    <source>
        <dbReference type="ARBA" id="ARBA00004251"/>
    </source>
</evidence>
<evidence type="ECO:0000313" key="27">
    <source>
        <dbReference type="EMBL" id="GKV19173.1"/>
    </source>
</evidence>
<evidence type="ECO:0000259" key="26">
    <source>
        <dbReference type="PROSITE" id="PS50948"/>
    </source>
</evidence>
<feature type="domain" description="Bulb-type lectin" evidence="25">
    <location>
        <begin position="31"/>
        <end position="153"/>
    </location>
</feature>
<protein>
    <recommendedName>
        <fullName evidence="19">Receptor-like serine/threonine-protein kinase</fullName>
        <ecNumber evidence="19">2.7.11.1</ecNumber>
    </recommendedName>
</protein>
<dbReference type="InterPro" id="IPR003609">
    <property type="entry name" value="Pan_app"/>
</dbReference>
<dbReference type="CDD" id="cd14066">
    <property type="entry name" value="STKc_IRAK"/>
    <property type="match status" value="1"/>
</dbReference>
<keyword evidence="2" id="KW-1003">Cell membrane</keyword>
<dbReference type="FunFam" id="1.10.510.10:FF:000060">
    <property type="entry name" value="G-type lectin S-receptor-like serine/threonine-protein kinase"/>
    <property type="match status" value="1"/>
</dbReference>
<dbReference type="SUPFAM" id="SSF56112">
    <property type="entry name" value="Protein kinase-like (PK-like)"/>
    <property type="match status" value="1"/>
</dbReference>
<dbReference type="InterPro" id="IPR000742">
    <property type="entry name" value="EGF"/>
</dbReference>
<evidence type="ECO:0000259" key="23">
    <source>
        <dbReference type="PROSITE" id="PS50011"/>
    </source>
</evidence>
<evidence type="ECO:0000256" key="15">
    <source>
        <dbReference type="ARBA" id="ARBA00023170"/>
    </source>
</evidence>
<dbReference type="EMBL" id="BPVZ01000052">
    <property type="protein sequence ID" value="GKV19173.1"/>
    <property type="molecule type" value="Genomic_DNA"/>
</dbReference>
<dbReference type="CDD" id="cd00028">
    <property type="entry name" value="B_lectin"/>
    <property type="match status" value="1"/>
</dbReference>
<evidence type="ECO:0000256" key="7">
    <source>
        <dbReference type="ARBA" id="ARBA00022729"/>
    </source>
</evidence>
<keyword evidence="14" id="KW-1015">Disulfide bond</keyword>
<dbReference type="InterPro" id="IPR000858">
    <property type="entry name" value="S_locus_glycoprot_dom"/>
</dbReference>
<comment type="similarity">
    <text evidence="19">Belongs to the protein kinase superfamily. Ser/Thr protein kinase family.</text>
</comment>
<dbReference type="PROSITE" id="PS51257">
    <property type="entry name" value="PROKAR_LIPOPROTEIN"/>
    <property type="match status" value="1"/>
</dbReference>
<evidence type="ECO:0000259" key="25">
    <source>
        <dbReference type="PROSITE" id="PS50927"/>
    </source>
</evidence>
<keyword evidence="3 19" id="KW-0723">Serine/threonine-protein kinase</keyword>
<dbReference type="Gene3D" id="1.10.510.10">
    <property type="entry name" value="Transferase(Phosphotransferase) domain 1"/>
    <property type="match status" value="1"/>
</dbReference>
<sequence>MSVDIKNPVVNFPFFLFFLLFSCVSHFCHAIDTIRQGESIRDGGETLISQGEIFELGFFSPGNSTFRYVGIWYYKTEGSPVVWVANRDAPISDRNGVLRIGENGNLVVLDGNNSIVWTSNASVQSSNTVAILLVTGNLVLSSIGSMGDTTKAYWQSFDHPTDTFLPGMRVLVSTVMGENHAFRSWKSANDPSPGDFSMGIDPFGSPQIVIWNQTRRMWRSGQWTGVVFTGVPNMTSLARYLYGFKISPLNEDGSIYLSYVLSNASCLLRFRIGWDGKEEQLKWEDGLGKNWTVVQSEPSNDCELYNFCGNFGVCDVSKSRKCHCPQGFQPKFPDQWNRGDWSGGCQRRTELQCKRKPSDAGGSGKQDGFKGFKCMKLPDFGKVESPGDSKTCSEKCMANCSCNAYAYITGIGCIIWNGDLIDVQHFDNGGNLMFLRLPQSELGSGKMISNLVIAIIVVAGLCFLCITVWLLWRFKRNMKVKGEVCSSIPTFNESKSKEFSTDLSVSAELVIDGSQVNGPELPLCNFQCVAAATNNFSEEKKLGQGGFGPVYKGELPGGQQIAVKRLEGRSGQGIEEFKNEIILIAKLQHRNLVRLLGCCIQGEERMLIYEYMPNKSLDRFLFDKTKQALLDWGKRFAIIEGIARGLLYLHRDSRLRIIHRDLKASNILLDAEMTPKISDFGMARIFGSNQYEATTVRVVGTYGYMSPEYAMEGLFSIKSDVYSFGVILLEIVSGRKNTSFRSSDHTSLIGYAWDLWNENKPMELIDPAIRNSCNPNEVMKCIHVGMLCVQDSAALRPKMESWRKSPAQSRLTSVAGIFVLFHLLDKVKTSRSQDWLIKEDFIFGQSFQSHYTYDYDLMT</sequence>
<dbReference type="AlphaFoldDB" id="A0AAV5K693"/>
<keyword evidence="6 21" id="KW-0812">Transmembrane</keyword>
<dbReference type="Pfam" id="PF01453">
    <property type="entry name" value="B_lectin"/>
    <property type="match status" value="1"/>
</dbReference>
<keyword evidence="12 21" id="KW-1133">Transmembrane helix</keyword>
<dbReference type="SMART" id="SM00220">
    <property type="entry name" value="S_TKc"/>
    <property type="match status" value="1"/>
</dbReference>
<dbReference type="FunFam" id="3.30.200.20:FF:000330">
    <property type="entry name" value="G-type lectin S-receptor-like serine/threonine-protein kinase At4g03230"/>
    <property type="match status" value="1"/>
</dbReference>
<comment type="catalytic activity">
    <reaction evidence="17 19">
        <text>L-threonyl-[protein] + ATP = O-phospho-L-threonyl-[protein] + ADP + H(+)</text>
        <dbReference type="Rhea" id="RHEA:46608"/>
        <dbReference type="Rhea" id="RHEA-COMP:11060"/>
        <dbReference type="Rhea" id="RHEA-COMP:11605"/>
        <dbReference type="ChEBI" id="CHEBI:15378"/>
        <dbReference type="ChEBI" id="CHEBI:30013"/>
        <dbReference type="ChEBI" id="CHEBI:30616"/>
        <dbReference type="ChEBI" id="CHEBI:61977"/>
        <dbReference type="ChEBI" id="CHEBI:456216"/>
        <dbReference type="EC" id="2.7.11.1"/>
    </reaction>
</comment>
<feature type="chain" id="PRO_5043405752" description="Receptor-like serine/threonine-protein kinase" evidence="22">
    <location>
        <begin position="31"/>
        <end position="859"/>
    </location>
</feature>
<dbReference type="PROSITE" id="PS00108">
    <property type="entry name" value="PROTEIN_KINASE_ST"/>
    <property type="match status" value="1"/>
</dbReference>
<keyword evidence="28" id="KW-1185">Reference proteome</keyword>
<feature type="domain" description="Apple" evidence="26">
    <location>
        <begin position="353"/>
        <end position="439"/>
    </location>
</feature>
<evidence type="ECO:0000256" key="18">
    <source>
        <dbReference type="ARBA" id="ARBA00048679"/>
    </source>
</evidence>
<dbReference type="PIRSF" id="PIRSF000641">
    <property type="entry name" value="SRK"/>
    <property type="match status" value="1"/>
</dbReference>
<dbReference type="InterPro" id="IPR008271">
    <property type="entry name" value="Ser/Thr_kinase_AS"/>
</dbReference>
<name>A0AAV5K693_9ROSI</name>
<comment type="subcellular location">
    <subcellularLocation>
        <location evidence="1">Cell membrane</location>
        <topology evidence="1">Single-pass type I membrane protein</topology>
    </subcellularLocation>
</comment>
<evidence type="ECO:0000256" key="5">
    <source>
        <dbReference type="ARBA" id="ARBA00022679"/>
    </source>
</evidence>
<reference evidence="27 28" key="1">
    <citation type="journal article" date="2021" name="Commun. Biol.">
        <title>The genome of Shorea leprosula (Dipterocarpaceae) highlights the ecological relevance of drought in aseasonal tropical rainforests.</title>
        <authorList>
            <person name="Ng K.K.S."/>
            <person name="Kobayashi M.J."/>
            <person name="Fawcett J.A."/>
            <person name="Hatakeyama M."/>
            <person name="Paape T."/>
            <person name="Ng C.H."/>
            <person name="Ang C.C."/>
            <person name="Tnah L.H."/>
            <person name="Lee C.T."/>
            <person name="Nishiyama T."/>
            <person name="Sese J."/>
            <person name="O'Brien M.J."/>
            <person name="Copetti D."/>
            <person name="Mohd Noor M.I."/>
            <person name="Ong R.C."/>
            <person name="Putra M."/>
            <person name="Sireger I.Z."/>
            <person name="Indrioko S."/>
            <person name="Kosugi Y."/>
            <person name="Izuno A."/>
            <person name="Isagi Y."/>
            <person name="Lee S.L."/>
            <person name="Shimizu K.K."/>
        </authorList>
    </citation>
    <scope>NUCLEOTIDE SEQUENCE [LARGE SCALE GENOMIC DNA]</scope>
    <source>
        <strain evidence="27">214</strain>
    </source>
</reference>
<evidence type="ECO:0000256" key="3">
    <source>
        <dbReference type="ARBA" id="ARBA00022527"/>
    </source>
</evidence>
<keyword evidence="10 19" id="KW-0418">Kinase</keyword>
<keyword evidence="8" id="KW-0430">Lectin</keyword>
<dbReference type="CDD" id="cd00053">
    <property type="entry name" value="EGF"/>
    <property type="match status" value="1"/>
</dbReference>
<keyword evidence="15" id="KW-0675">Receptor</keyword>
<dbReference type="GO" id="GO:0030246">
    <property type="term" value="F:carbohydrate binding"/>
    <property type="evidence" value="ECO:0007669"/>
    <property type="project" value="UniProtKB-KW"/>
</dbReference>
<keyword evidence="9 19" id="KW-0547">Nucleotide-binding</keyword>
<evidence type="ECO:0000259" key="24">
    <source>
        <dbReference type="PROSITE" id="PS50026"/>
    </source>
</evidence>
<dbReference type="InterPro" id="IPR000719">
    <property type="entry name" value="Prot_kinase_dom"/>
</dbReference>
<keyword evidence="11 19" id="KW-0067">ATP-binding</keyword>
<accession>A0AAV5K693</accession>
<evidence type="ECO:0000256" key="9">
    <source>
        <dbReference type="ARBA" id="ARBA00022741"/>
    </source>
</evidence>
<feature type="transmembrane region" description="Helical" evidence="21">
    <location>
        <begin position="451"/>
        <end position="472"/>
    </location>
</feature>
<evidence type="ECO:0000256" key="21">
    <source>
        <dbReference type="SAM" id="Phobius"/>
    </source>
</evidence>
<keyword evidence="5 19" id="KW-0808">Transferase</keyword>
<evidence type="ECO:0000256" key="4">
    <source>
        <dbReference type="ARBA" id="ARBA00022536"/>
    </source>
</evidence>
<dbReference type="PROSITE" id="PS50948">
    <property type="entry name" value="PAN"/>
    <property type="match status" value="1"/>
</dbReference>
<comment type="catalytic activity">
    <reaction evidence="18 19">
        <text>L-seryl-[protein] + ATP = O-phospho-L-seryl-[protein] + ADP + H(+)</text>
        <dbReference type="Rhea" id="RHEA:17989"/>
        <dbReference type="Rhea" id="RHEA-COMP:9863"/>
        <dbReference type="Rhea" id="RHEA-COMP:11604"/>
        <dbReference type="ChEBI" id="CHEBI:15378"/>
        <dbReference type="ChEBI" id="CHEBI:29999"/>
        <dbReference type="ChEBI" id="CHEBI:30616"/>
        <dbReference type="ChEBI" id="CHEBI:83421"/>
        <dbReference type="ChEBI" id="CHEBI:456216"/>
        <dbReference type="EC" id="2.7.11.1"/>
    </reaction>
</comment>
<dbReference type="PANTHER" id="PTHR27002:SF932">
    <property type="entry name" value="RECEPTOR-LIKE SERINE_THREONINE-PROTEIN KINASE"/>
    <property type="match status" value="1"/>
</dbReference>
<keyword evidence="4 20" id="KW-0245">EGF-like domain</keyword>
<evidence type="ECO:0000256" key="11">
    <source>
        <dbReference type="ARBA" id="ARBA00022840"/>
    </source>
</evidence>
<dbReference type="Proteomes" id="UP001054252">
    <property type="component" value="Unassembled WGS sequence"/>
</dbReference>
<comment type="caution">
    <text evidence="20">Lacks conserved residue(s) required for the propagation of feature annotation.</text>
</comment>
<dbReference type="SUPFAM" id="SSF51110">
    <property type="entry name" value="alpha-D-mannose-specific plant lectins"/>
    <property type="match status" value="1"/>
</dbReference>
<dbReference type="Pfam" id="PF07714">
    <property type="entry name" value="PK_Tyr_Ser-Thr"/>
    <property type="match status" value="1"/>
</dbReference>
<feature type="domain" description="Protein kinase" evidence="23">
    <location>
        <begin position="536"/>
        <end position="811"/>
    </location>
</feature>
<dbReference type="GO" id="GO:0005524">
    <property type="term" value="F:ATP binding"/>
    <property type="evidence" value="ECO:0007669"/>
    <property type="project" value="UniProtKB-KW"/>
</dbReference>
<dbReference type="GO" id="GO:0004674">
    <property type="term" value="F:protein serine/threonine kinase activity"/>
    <property type="evidence" value="ECO:0007669"/>
    <property type="project" value="UniProtKB-KW"/>
</dbReference>
<evidence type="ECO:0000256" key="17">
    <source>
        <dbReference type="ARBA" id="ARBA00047899"/>
    </source>
</evidence>
<evidence type="ECO:0000256" key="6">
    <source>
        <dbReference type="ARBA" id="ARBA00022692"/>
    </source>
</evidence>
<dbReference type="InterPro" id="IPR001245">
    <property type="entry name" value="Ser-Thr/Tyr_kinase_cat_dom"/>
</dbReference>
<dbReference type="FunFam" id="2.90.10.10:FF:000005">
    <property type="entry name" value="G-type lectin S-receptor-like serine/threonine-protein kinase"/>
    <property type="match status" value="1"/>
</dbReference>
<dbReference type="Gene3D" id="2.90.10.10">
    <property type="entry name" value="Bulb-type lectin domain"/>
    <property type="match status" value="1"/>
</dbReference>
<evidence type="ECO:0000313" key="28">
    <source>
        <dbReference type="Proteomes" id="UP001054252"/>
    </source>
</evidence>
<dbReference type="InterPro" id="IPR036426">
    <property type="entry name" value="Bulb-type_lectin_dom_sf"/>
</dbReference>